<dbReference type="InterPro" id="IPR006194">
    <property type="entry name" value="Gly-tRNA-synth_heterodimer"/>
</dbReference>
<dbReference type="EC" id="6.1.1.14" evidence="9"/>
<keyword evidence="3 9" id="KW-0436">Ligase</keyword>
<evidence type="ECO:0000256" key="9">
    <source>
        <dbReference type="HAMAP-Rule" id="MF_00255"/>
    </source>
</evidence>
<keyword evidence="4 9" id="KW-0547">Nucleotide-binding</keyword>
<comment type="subcellular location">
    <subcellularLocation>
        <location evidence="9">Cytoplasm</location>
    </subcellularLocation>
</comment>
<dbReference type="GO" id="GO:0004820">
    <property type="term" value="F:glycine-tRNA ligase activity"/>
    <property type="evidence" value="ECO:0007669"/>
    <property type="project" value="UniProtKB-UniRule"/>
</dbReference>
<dbReference type="GO" id="GO:0006426">
    <property type="term" value="P:glycyl-tRNA aminoacylation"/>
    <property type="evidence" value="ECO:0007669"/>
    <property type="project" value="UniProtKB-UniRule"/>
</dbReference>
<evidence type="ECO:0000256" key="6">
    <source>
        <dbReference type="ARBA" id="ARBA00022917"/>
    </source>
</evidence>
<dbReference type="PRINTS" id="PR01045">
    <property type="entry name" value="TRNASYNTHGB"/>
</dbReference>
<keyword evidence="9" id="KW-0963">Cytoplasm</keyword>
<evidence type="ECO:0000256" key="7">
    <source>
        <dbReference type="ARBA" id="ARBA00023146"/>
    </source>
</evidence>
<evidence type="ECO:0000313" key="11">
    <source>
        <dbReference type="Proteomes" id="UP000298677"/>
    </source>
</evidence>
<dbReference type="PANTHER" id="PTHR30075">
    <property type="entry name" value="GLYCYL-TRNA SYNTHETASE"/>
    <property type="match status" value="1"/>
</dbReference>
<organism evidence="10 11">
    <name type="scientific">Buchnera aphidicola</name>
    <name type="common">Anoecia oenotherae</name>
    <dbReference type="NCBI Taxonomy" id="1241833"/>
    <lineage>
        <taxon>Bacteria</taxon>
        <taxon>Pseudomonadati</taxon>
        <taxon>Pseudomonadota</taxon>
        <taxon>Gammaproteobacteria</taxon>
        <taxon>Enterobacterales</taxon>
        <taxon>Erwiniaceae</taxon>
        <taxon>Buchnera</taxon>
    </lineage>
</organism>
<dbReference type="EMBL" id="CP033012">
    <property type="protein sequence ID" value="QCI19241.1"/>
    <property type="molecule type" value="Genomic_DNA"/>
</dbReference>
<dbReference type="GO" id="GO:0005829">
    <property type="term" value="C:cytosol"/>
    <property type="evidence" value="ECO:0007669"/>
    <property type="project" value="TreeGrafter"/>
</dbReference>
<dbReference type="AlphaFoldDB" id="A0A4D6Y056"/>
<evidence type="ECO:0000313" key="10">
    <source>
        <dbReference type="EMBL" id="QCI19241.1"/>
    </source>
</evidence>
<gene>
    <name evidence="9" type="primary">glyS</name>
    <name evidence="10" type="ORF">D9V65_00550</name>
</gene>
<keyword evidence="11" id="KW-1185">Reference proteome</keyword>
<comment type="subunit">
    <text evidence="2 9">Tetramer of two alpha and two beta subunits.</text>
</comment>
<dbReference type="Pfam" id="PF02092">
    <property type="entry name" value="tRNA_synt_2f"/>
    <property type="match status" value="1"/>
</dbReference>
<evidence type="ECO:0000256" key="3">
    <source>
        <dbReference type="ARBA" id="ARBA00022598"/>
    </source>
</evidence>
<comment type="similarity">
    <text evidence="1 9">Belongs to the class-II aminoacyl-tRNA synthetase family.</text>
</comment>
<proteinExistence type="inferred from homology"/>
<keyword evidence="6 9" id="KW-0648">Protein biosynthesis</keyword>
<protein>
    <recommendedName>
        <fullName evidence="9">Glycine--tRNA ligase beta subunit</fullName>
        <ecNumber evidence="9">6.1.1.14</ecNumber>
    </recommendedName>
    <alternativeName>
        <fullName evidence="9">Glycyl-tRNA synthetase beta subunit</fullName>
        <shortName evidence="9">GlyRS</shortName>
    </alternativeName>
</protein>
<accession>A0A4D6Y056</accession>
<reference evidence="10 11" key="1">
    <citation type="submission" date="2018-10" db="EMBL/GenBank/DDBJ databases">
        <title>Comparative functional genomics of the obligate endosymbiont Buchnera aphidicola.</title>
        <authorList>
            <person name="Chong R.A."/>
        </authorList>
    </citation>
    <scope>NUCLEOTIDE SEQUENCE [LARGE SCALE GENOMIC DNA]</scope>
    <source>
        <strain evidence="10 11">Aoe</strain>
    </source>
</reference>
<dbReference type="OrthoDB" id="9775440at2"/>
<dbReference type="InterPro" id="IPR015944">
    <property type="entry name" value="Gly-tRNA-synth_bsu"/>
</dbReference>
<comment type="catalytic activity">
    <reaction evidence="8 9">
        <text>tRNA(Gly) + glycine + ATP = glycyl-tRNA(Gly) + AMP + diphosphate</text>
        <dbReference type="Rhea" id="RHEA:16013"/>
        <dbReference type="Rhea" id="RHEA-COMP:9664"/>
        <dbReference type="Rhea" id="RHEA-COMP:9683"/>
        <dbReference type="ChEBI" id="CHEBI:30616"/>
        <dbReference type="ChEBI" id="CHEBI:33019"/>
        <dbReference type="ChEBI" id="CHEBI:57305"/>
        <dbReference type="ChEBI" id="CHEBI:78442"/>
        <dbReference type="ChEBI" id="CHEBI:78522"/>
        <dbReference type="ChEBI" id="CHEBI:456215"/>
        <dbReference type="EC" id="6.1.1.14"/>
    </reaction>
</comment>
<keyword evidence="5 9" id="KW-0067">ATP-binding</keyword>
<dbReference type="RefSeq" id="WP_158341648.1">
    <property type="nucleotide sequence ID" value="NZ_CP033012.1"/>
</dbReference>
<dbReference type="NCBIfam" id="TIGR00211">
    <property type="entry name" value="glyS"/>
    <property type="match status" value="1"/>
</dbReference>
<evidence type="ECO:0000256" key="4">
    <source>
        <dbReference type="ARBA" id="ARBA00022741"/>
    </source>
</evidence>
<dbReference type="PROSITE" id="PS50861">
    <property type="entry name" value="AA_TRNA_LIGASE_II_GLYAB"/>
    <property type="match status" value="1"/>
</dbReference>
<name>A0A4D6Y056_9GAMM</name>
<evidence type="ECO:0000256" key="5">
    <source>
        <dbReference type="ARBA" id="ARBA00022840"/>
    </source>
</evidence>
<evidence type="ECO:0000256" key="8">
    <source>
        <dbReference type="ARBA" id="ARBA00047937"/>
    </source>
</evidence>
<dbReference type="GO" id="GO:0005524">
    <property type="term" value="F:ATP binding"/>
    <property type="evidence" value="ECO:0007669"/>
    <property type="project" value="UniProtKB-UniRule"/>
</dbReference>
<sequence length="689" mass="80877">MKKKTLLVELITEELPAKNLFSLSRLFSKLVVNELTFYRVKYKNVEWFSSPRRLAIKVNGIDDFAIVLKKKQEISKTSFFLKSKKIIKENEKQVQHIHSDLENYNKRDKKLYINNTYVENDIYKYIEFIFSQIVLSSLKKLTLKSTVMRWSNKNIKFIRPVRNILVLLDKKNILVNVFGIKSNRLTFGHFYMNKKIISVIEAKEYPSILKTKGQVLVDHYVRKDVIVNELKKQANLIGGIVKISEKLLEEVTSLVEWPEVLVASFPKKFLSIPSSIITYIMERDQKFFPIFDKNNNLINKFLLISNIIPKCSHSIVHGNEKVIVARLSDAKFFFSIDRKKNLKRYFLDLKNIIFHTSLGSLLDRSKRIIKLVKYICRLTNKNNILSIQAAKLSKCDLVTNIVREFPEMQGKIGSIYALLDGENKKVALAIKEQYFNINKEEDVPDSDTSCNLSLADKIDMLVGMFVANSRVSSNGDPFGMRRSAIGLILIILKRQIDIKLDSLINTAVSLYKVHNKVHDKIIIKVKNFLFNRIFYFYANKNYNKSVINSVLFGQDTNLISINNKINFISNIYYSKYFIKLISLYKRLDKILKKNSILFLKKINFFLLRDRQERVLYKFFIYIKTKKIFLKNKEKYKSFFFLLHKLTNFVDYFFKKVLVNDKNIEVKTNRLSLLNSIFIFLNSIVNFSYF</sequence>
<dbReference type="PANTHER" id="PTHR30075:SF2">
    <property type="entry name" value="GLYCINE--TRNA LIGASE, CHLOROPLASTIC_MITOCHONDRIAL 2"/>
    <property type="match status" value="1"/>
</dbReference>
<dbReference type="Proteomes" id="UP000298677">
    <property type="component" value="Chromosome"/>
</dbReference>
<evidence type="ECO:0000256" key="1">
    <source>
        <dbReference type="ARBA" id="ARBA00008226"/>
    </source>
</evidence>
<keyword evidence="7 9" id="KW-0030">Aminoacyl-tRNA synthetase</keyword>
<dbReference type="HAMAP" id="MF_00255">
    <property type="entry name" value="Gly_tRNA_synth_beta"/>
    <property type="match status" value="1"/>
</dbReference>
<evidence type="ECO:0000256" key="2">
    <source>
        <dbReference type="ARBA" id="ARBA00011209"/>
    </source>
</evidence>
<dbReference type="SUPFAM" id="SSF109604">
    <property type="entry name" value="HD-domain/PDEase-like"/>
    <property type="match status" value="1"/>
</dbReference>